<evidence type="ECO:0000256" key="5">
    <source>
        <dbReference type="PROSITE-ProRule" id="PRU00284"/>
    </source>
</evidence>
<dbReference type="PROSITE" id="PS50192">
    <property type="entry name" value="T_SNARE"/>
    <property type="match status" value="1"/>
</dbReference>
<dbReference type="GO" id="GO:0004888">
    <property type="term" value="F:transmembrane signaling receptor activity"/>
    <property type="evidence" value="ECO:0007669"/>
    <property type="project" value="InterPro"/>
</dbReference>
<dbReference type="PROSITE" id="PS50111">
    <property type="entry name" value="CHEMOTAXIS_TRANSDUC_2"/>
    <property type="match status" value="1"/>
</dbReference>
<comment type="subcellular location">
    <subcellularLocation>
        <location evidence="1">Cell inner membrane</location>
        <topology evidence="1">Multi-pass membrane protein</topology>
    </subcellularLocation>
</comment>
<reference evidence="11" key="1">
    <citation type="journal article" date="2004" name="Nat. Biotechnol.">
        <title>Complete genome sequence of the metabolically versatile photosynthetic bacterium Rhodopseudomonas palustris.</title>
        <authorList>
            <person name="Larimer F.W."/>
            <person name="Chain P."/>
            <person name="Hauser L."/>
            <person name="Lamerdin J."/>
            <person name="Malfatti S."/>
            <person name="Do L."/>
            <person name="Land M.L."/>
            <person name="Pelletier D.A."/>
            <person name="Beatty J.T."/>
            <person name="Lang A.S."/>
            <person name="Tabita F.R."/>
            <person name="Gibson J.L."/>
            <person name="Hanson T.E."/>
            <person name="Bobst C."/>
            <person name="Torres J.L."/>
            <person name="Peres C."/>
            <person name="Harrison F.H."/>
            <person name="Gibson J."/>
            <person name="Harwood C.S."/>
        </authorList>
    </citation>
    <scope>NUCLEOTIDE SEQUENCE [LARGE SCALE GENOMIC DNA]</scope>
    <source>
        <strain evidence="11">CGA009</strain>
    </source>
</reference>
<dbReference type="eggNOG" id="COG2972">
    <property type="taxonomic scope" value="Bacteria"/>
</dbReference>
<dbReference type="PROSITE" id="PS50885">
    <property type="entry name" value="HAMP"/>
    <property type="match status" value="1"/>
</dbReference>
<dbReference type="InterPro" id="IPR004089">
    <property type="entry name" value="MCPsignal_dom"/>
</dbReference>
<keyword evidence="2" id="KW-0997">Cell inner membrane</keyword>
<dbReference type="GO" id="GO:0007165">
    <property type="term" value="P:signal transduction"/>
    <property type="evidence" value="ECO:0007669"/>
    <property type="project" value="UniProtKB-KW"/>
</dbReference>
<feature type="domain" description="Methyl-accepting transducer" evidence="8">
    <location>
        <begin position="347"/>
        <end position="569"/>
    </location>
</feature>
<feature type="domain" description="HAMP" evidence="10">
    <location>
        <begin position="252"/>
        <end position="305"/>
    </location>
</feature>
<evidence type="ECO:0000256" key="6">
    <source>
        <dbReference type="SAM" id="MobiDB-lite"/>
    </source>
</evidence>
<dbReference type="PANTHER" id="PTHR32089:SF112">
    <property type="entry name" value="LYSOZYME-LIKE PROTEIN-RELATED"/>
    <property type="match status" value="1"/>
</dbReference>
<evidence type="ECO:0000256" key="2">
    <source>
        <dbReference type="ARBA" id="ARBA00022519"/>
    </source>
</evidence>
<dbReference type="Gene3D" id="1.10.8.500">
    <property type="entry name" value="HAMP domain in histidine kinase"/>
    <property type="match status" value="1"/>
</dbReference>
<evidence type="ECO:0000313" key="11">
    <source>
        <dbReference type="EMBL" id="CAE29039.1"/>
    </source>
</evidence>
<dbReference type="Pfam" id="PF00015">
    <property type="entry name" value="MCPsignal"/>
    <property type="match status" value="1"/>
</dbReference>
<dbReference type="SUPFAM" id="SSF158472">
    <property type="entry name" value="HAMP domain-like"/>
    <property type="match status" value="1"/>
</dbReference>
<dbReference type="SUPFAM" id="SSF58104">
    <property type="entry name" value="Methyl-accepting chemotaxis protein (MCP) signaling domain"/>
    <property type="match status" value="1"/>
</dbReference>
<accession>Q6N3U5</accession>
<dbReference type="Gene3D" id="1.10.287.950">
    <property type="entry name" value="Methyl-accepting chemotaxis protein"/>
    <property type="match status" value="1"/>
</dbReference>
<proteinExistence type="inferred from homology"/>
<dbReference type="PRINTS" id="PR00260">
    <property type="entry name" value="CHEMTRNSDUCR"/>
</dbReference>
<dbReference type="SMART" id="SM00304">
    <property type="entry name" value="HAMP"/>
    <property type="match status" value="1"/>
</dbReference>
<dbReference type="AlphaFoldDB" id="Q6N3U5"/>
<dbReference type="HOGENOM" id="CLU_000445_107_27_5"/>
<sequence length="603" mass="63004">MISRGQRSPAGDAPWRSHDFSAAQKKANRPNAKVLDMRLNSIGMKLGLASLTSIALSLGMAANQLTTERSINAVNARADAQQMVADHGLEANVSLRRMQLAAAEIRLAATSAQVDSALTALHDARESIDRRINNAVAQIADGADKERLRSIGALTTQYDGAMTEVGKLAKAGQSGAASDADKAKRDQLVSQANSVATQALGLMGEAVERAEKAAKATKTQAADELFSANRINFALGMVVMISLVISMVFTFFGISRPLMRLNGALDKMAGGQLDVEIPGAARGDEIGDIAKTVVVIRENADHRAREEAEQKAHQDEVAAQQRKQEMQKLADAFEGAVGRIVEAVSSASTELEASASKMAHTAEEAEKLTAAVAGASEIATSNVQSVASATEEMASSIHEISRQVQDSSRIASSAVQQANKTNDRINQLATAAQRIGDVVDLINTIAGQTNLLALNATIEAARAGEAGRGFAVVAAEVKALAEQTAKATDEISQQISGMQAATEESVSAIKEIGTTIGQMSEISSAIASAVEQQGSATQEISRNVQQAAQGTMQVSANIADVERGAAETGMSSSQVLAAARSLSTDSAQLKTEVARFLSSVRAA</sequence>
<dbReference type="GO" id="GO:0005886">
    <property type="term" value="C:plasma membrane"/>
    <property type="evidence" value="ECO:0007669"/>
    <property type="project" value="UniProtKB-SubCell"/>
</dbReference>
<name>Q6N3U5_RHOPA</name>
<keyword evidence="7" id="KW-0472">Membrane</keyword>
<evidence type="ECO:0000259" key="9">
    <source>
        <dbReference type="PROSITE" id="PS50192"/>
    </source>
</evidence>
<keyword evidence="3 5" id="KW-0807">Transducer</keyword>
<evidence type="ECO:0000256" key="4">
    <source>
        <dbReference type="ARBA" id="ARBA00029447"/>
    </source>
</evidence>
<keyword evidence="7" id="KW-1133">Transmembrane helix</keyword>
<keyword evidence="11" id="KW-0675">Receptor</keyword>
<evidence type="ECO:0000259" key="10">
    <source>
        <dbReference type="PROSITE" id="PS50885"/>
    </source>
</evidence>
<evidence type="ECO:0000256" key="3">
    <source>
        <dbReference type="ARBA" id="ARBA00023224"/>
    </source>
</evidence>
<evidence type="ECO:0000256" key="1">
    <source>
        <dbReference type="ARBA" id="ARBA00004429"/>
    </source>
</evidence>
<organism evidence="11">
    <name type="scientific">Rhodopseudomonas palustris (strain ATCC BAA-98 / CGA009)</name>
    <dbReference type="NCBI Taxonomy" id="258594"/>
    <lineage>
        <taxon>Bacteria</taxon>
        <taxon>Pseudomonadati</taxon>
        <taxon>Pseudomonadota</taxon>
        <taxon>Alphaproteobacteria</taxon>
        <taxon>Hyphomicrobiales</taxon>
        <taxon>Nitrobacteraceae</taxon>
        <taxon>Rhodopseudomonas</taxon>
    </lineage>
</organism>
<dbReference type="eggNOG" id="COG0840">
    <property type="taxonomic scope" value="Bacteria"/>
</dbReference>
<feature type="transmembrane region" description="Helical" evidence="7">
    <location>
        <begin position="233"/>
        <end position="254"/>
    </location>
</feature>
<evidence type="ECO:0000259" key="8">
    <source>
        <dbReference type="PROSITE" id="PS50111"/>
    </source>
</evidence>
<keyword evidence="2" id="KW-1003">Cell membrane</keyword>
<dbReference type="SMART" id="SM00283">
    <property type="entry name" value="MA"/>
    <property type="match status" value="1"/>
</dbReference>
<dbReference type="CDD" id="cd06225">
    <property type="entry name" value="HAMP"/>
    <property type="match status" value="1"/>
</dbReference>
<dbReference type="InterPro" id="IPR000727">
    <property type="entry name" value="T_SNARE_dom"/>
</dbReference>
<feature type="domain" description="T-SNARE coiled-coil homology" evidence="9">
    <location>
        <begin position="499"/>
        <end position="561"/>
    </location>
</feature>
<dbReference type="Pfam" id="PF00672">
    <property type="entry name" value="HAMP"/>
    <property type="match status" value="1"/>
</dbReference>
<dbReference type="InterPro" id="IPR004090">
    <property type="entry name" value="Chemotax_Me-accpt_rcpt"/>
</dbReference>
<comment type="similarity">
    <text evidence="4">Belongs to the methyl-accepting chemotaxis (MCP) protein family.</text>
</comment>
<dbReference type="PhylomeDB" id="Q6N3U5"/>
<gene>
    <name evidence="11" type="ordered locus">RPA3598</name>
</gene>
<feature type="region of interest" description="Disordered" evidence="6">
    <location>
        <begin position="1"/>
        <end position="28"/>
    </location>
</feature>
<dbReference type="EMBL" id="BX572604">
    <property type="protein sequence ID" value="CAE29039.1"/>
    <property type="molecule type" value="Genomic_DNA"/>
</dbReference>
<dbReference type="PANTHER" id="PTHR32089">
    <property type="entry name" value="METHYL-ACCEPTING CHEMOTAXIS PROTEIN MCPB"/>
    <property type="match status" value="1"/>
</dbReference>
<keyword evidence="7" id="KW-0812">Transmembrane</keyword>
<dbReference type="InterPro" id="IPR003660">
    <property type="entry name" value="HAMP_dom"/>
</dbReference>
<protein>
    <submittedName>
        <fullName evidence="11">Methyl-accepting chemotaxis receptor/sensory transducer</fullName>
    </submittedName>
</protein>
<dbReference type="GO" id="GO:0006935">
    <property type="term" value="P:chemotaxis"/>
    <property type="evidence" value="ECO:0007669"/>
    <property type="project" value="InterPro"/>
</dbReference>
<dbReference type="STRING" id="258594.RPA3598"/>
<evidence type="ECO:0000256" key="7">
    <source>
        <dbReference type="SAM" id="Phobius"/>
    </source>
</evidence>